<name>E6K397_9BACT</name>
<organism evidence="1 2">
    <name type="scientific">Segatella buccae ATCC 33574</name>
    <dbReference type="NCBI Taxonomy" id="873513"/>
    <lineage>
        <taxon>Bacteria</taxon>
        <taxon>Pseudomonadati</taxon>
        <taxon>Bacteroidota</taxon>
        <taxon>Bacteroidia</taxon>
        <taxon>Bacteroidales</taxon>
        <taxon>Prevotellaceae</taxon>
        <taxon>Segatella</taxon>
    </lineage>
</organism>
<proteinExistence type="predicted"/>
<accession>E6K397</accession>
<gene>
    <name evidence="1" type="ORF">HMPREF6485_0082</name>
</gene>
<keyword evidence="2" id="KW-1185">Reference proteome</keyword>
<dbReference type="AlphaFoldDB" id="E6K397"/>
<comment type="caution">
    <text evidence="1">The sequence shown here is derived from an EMBL/GenBank/DDBJ whole genome shotgun (WGS) entry which is preliminary data.</text>
</comment>
<dbReference type="GeneID" id="93537540"/>
<dbReference type="HOGENOM" id="CLU_2383695_0_0_10"/>
<dbReference type="Proteomes" id="UP000003112">
    <property type="component" value="Unassembled WGS sequence"/>
</dbReference>
<sequence length="94" mass="10691">MIISVNPIDIPSLEMLSSEKRIVWKTGRILPIASLISNKVLIFAAPKMMLMAEGGDCKCGEKQLERRLRPFAEWVAVLFPAWGKPLDFMIFTRK</sequence>
<evidence type="ECO:0000313" key="2">
    <source>
        <dbReference type="Proteomes" id="UP000003112"/>
    </source>
</evidence>
<protein>
    <submittedName>
        <fullName evidence="1">Uncharacterized protein</fullName>
    </submittedName>
</protein>
<evidence type="ECO:0000313" key="1">
    <source>
        <dbReference type="EMBL" id="EFU31980.1"/>
    </source>
</evidence>
<dbReference type="RefSeq" id="WP_004343972.1">
    <property type="nucleotide sequence ID" value="NZ_GL586311.1"/>
</dbReference>
<dbReference type="EMBL" id="AEPD01000005">
    <property type="protein sequence ID" value="EFU31980.1"/>
    <property type="molecule type" value="Genomic_DNA"/>
</dbReference>
<reference evidence="1 2" key="1">
    <citation type="submission" date="2010-10" db="EMBL/GenBank/DDBJ databases">
        <authorList>
            <person name="Muzny D."/>
            <person name="Qin X."/>
            <person name="Deng J."/>
            <person name="Jiang H."/>
            <person name="Liu Y."/>
            <person name="Qu J."/>
            <person name="Song X.-Z."/>
            <person name="Zhang L."/>
            <person name="Thornton R."/>
            <person name="Coyle M."/>
            <person name="Francisco L."/>
            <person name="Jackson L."/>
            <person name="Javaid M."/>
            <person name="Korchina V."/>
            <person name="Kovar C."/>
            <person name="Mata R."/>
            <person name="Mathew T."/>
            <person name="Ngo R."/>
            <person name="Nguyen L."/>
            <person name="Nguyen N."/>
            <person name="Okwuonu G."/>
            <person name="Ongeri F."/>
            <person name="Pham C."/>
            <person name="Simmons D."/>
            <person name="Wilczek-Boney K."/>
            <person name="Hale W."/>
            <person name="Jakkamsetti A."/>
            <person name="Pham P."/>
            <person name="Ruth R."/>
            <person name="San Lucas F."/>
            <person name="Warren J."/>
            <person name="Zhang J."/>
            <person name="Zhao Z."/>
            <person name="Zhou C."/>
            <person name="Zhu D."/>
            <person name="Lee S."/>
            <person name="Bess C."/>
            <person name="Blankenburg K."/>
            <person name="Forbes L."/>
            <person name="Fu Q."/>
            <person name="Gubbala S."/>
            <person name="Hirani K."/>
            <person name="Jayaseelan J.C."/>
            <person name="Lara F."/>
            <person name="Munidasa M."/>
            <person name="Palculict T."/>
            <person name="Patil S."/>
            <person name="Pu L.-L."/>
            <person name="Saada N."/>
            <person name="Tang L."/>
            <person name="Weissenberger G."/>
            <person name="Zhu Y."/>
            <person name="Hemphill L."/>
            <person name="Shang Y."/>
            <person name="Youmans B."/>
            <person name="Ayvaz T."/>
            <person name="Ross M."/>
            <person name="Santibanez J."/>
            <person name="Aqrawi P."/>
            <person name="Gross S."/>
            <person name="Joshi V."/>
            <person name="Fowler G."/>
            <person name="Nazareth L."/>
            <person name="Reid J."/>
            <person name="Worley K."/>
            <person name="Petrosino J."/>
            <person name="Highlander S."/>
            <person name="Gibbs R."/>
        </authorList>
    </citation>
    <scope>NUCLEOTIDE SEQUENCE [LARGE SCALE GENOMIC DNA]</scope>
    <source>
        <strain evidence="1 2">ATCC 33574</strain>
    </source>
</reference>
<dbReference type="STRING" id="873513.HMPREF6485_0082"/>